<accession>A0A4Y2V5B4</accession>
<reference evidence="1 2" key="1">
    <citation type="journal article" date="2019" name="Sci. Rep.">
        <title>Orb-weaving spider Araneus ventricosus genome elucidates the spidroin gene catalogue.</title>
        <authorList>
            <person name="Kono N."/>
            <person name="Nakamura H."/>
            <person name="Ohtoshi R."/>
            <person name="Moran D.A.P."/>
            <person name="Shinohara A."/>
            <person name="Yoshida Y."/>
            <person name="Fujiwara M."/>
            <person name="Mori M."/>
            <person name="Tomita M."/>
            <person name="Arakawa K."/>
        </authorList>
    </citation>
    <scope>NUCLEOTIDE SEQUENCE [LARGE SCALE GENOMIC DNA]</scope>
</reference>
<dbReference type="Proteomes" id="UP000499080">
    <property type="component" value="Unassembled WGS sequence"/>
</dbReference>
<evidence type="ECO:0000313" key="2">
    <source>
        <dbReference type="Proteomes" id="UP000499080"/>
    </source>
</evidence>
<protein>
    <submittedName>
        <fullName evidence="1">Uncharacterized protein</fullName>
    </submittedName>
</protein>
<organism evidence="1 2">
    <name type="scientific">Araneus ventricosus</name>
    <name type="common">Orbweaver spider</name>
    <name type="synonym">Epeira ventricosa</name>
    <dbReference type="NCBI Taxonomy" id="182803"/>
    <lineage>
        <taxon>Eukaryota</taxon>
        <taxon>Metazoa</taxon>
        <taxon>Ecdysozoa</taxon>
        <taxon>Arthropoda</taxon>
        <taxon>Chelicerata</taxon>
        <taxon>Arachnida</taxon>
        <taxon>Araneae</taxon>
        <taxon>Araneomorphae</taxon>
        <taxon>Entelegynae</taxon>
        <taxon>Araneoidea</taxon>
        <taxon>Araneidae</taxon>
        <taxon>Araneus</taxon>
    </lineage>
</organism>
<comment type="caution">
    <text evidence="1">The sequence shown here is derived from an EMBL/GenBank/DDBJ whole genome shotgun (WGS) entry which is preliminary data.</text>
</comment>
<sequence length="114" mass="13113">MNHLIILLKSRSVWVESCLKLRCMFCIYDKCLRCRSTVLDENSEDPKRSNGSPYHDRAKIGSAMFLKKFDIQRREEGAVSVPSFLRLSMNYVPECWDYNAANLLSSSKVMNNAA</sequence>
<evidence type="ECO:0000313" key="1">
    <source>
        <dbReference type="EMBL" id="GBO20473.1"/>
    </source>
</evidence>
<dbReference type="AlphaFoldDB" id="A0A4Y2V5B4"/>
<dbReference type="EMBL" id="BGPR01043828">
    <property type="protein sequence ID" value="GBO20473.1"/>
    <property type="molecule type" value="Genomic_DNA"/>
</dbReference>
<name>A0A4Y2V5B4_ARAVE</name>
<proteinExistence type="predicted"/>
<gene>
    <name evidence="1" type="ORF">AVEN_238002_1</name>
</gene>
<keyword evidence="2" id="KW-1185">Reference proteome</keyword>